<dbReference type="PANTHER" id="PTHR30146:SF147">
    <property type="entry name" value="HTH-TYPE TRANSCRIPTIONAL REGULATOR DEGA"/>
    <property type="match status" value="1"/>
</dbReference>
<evidence type="ECO:0000256" key="2">
    <source>
        <dbReference type="ARBA" id="ARBA00023125"/>
    </source>
</evidence>
<organism evidence="5 6">
    <name type="scientific">Paenibacillus tianmuensis</name>
    <dbReference type="NCBI Taxonomy" id="624147"/>
    <lineage>
        <taxon>Bacteria</taxon>
        <taxon>Bacillati</taxon>
        <taxon>Bacillota</taxon>
        <taxon>Bacilli</taxon>
        <taxon>Bacillales</taxon>
        <taxon>Paenibacillaceae</taxon>
        <taxon>Paenibacillus</taxon>
    </lineage>
</organism>
<dbReference type="Pfam" id="PF13377">
    <property type="entry name" value="Peripla_BP_3"/>
    <property type="match status" value="1"/>
</dbReference>
<proteinExistence type="predicted"/>
<keyword evidence="3" id="KW-0804">Transcription</keyword>
<dbReference type="PANTHER" id="PTHR30146">
    <property type="entry name" value="LACI-RELATED TRANSCRIPTIONAL REPRESSOR"/>
    <property type="match status" value="1"/>
</dbReference>
<dbReference type="AlphaFoldDB" id="A0A1G4TEX7"/>
<evidence type="ECO:0000313" key="5">
    <source>
        <dbReference type="EMBL" id="SCW79305.1"/>
    </source>
</evidence>
<dbReference type="Proteomes" id="UP000198601">
    <property type="component" value="Unassembled WGS sequence"/>
</dbReference>
<name>A0A1G4TEX7_9BACL</name>
<accession>A0A1G4TEX7</accession>
<keyword evidence="6" id="KW-1185">Reference proteome</keyword>
<sequence>MSNRERIRGCHQAMLAAGIQPDDQLVKLGGFTVDEGKAAAGKLLDMKAPPSAIFACNDLLAIGAIQAARERGMLLPQQLSVAGFDNTILVTIIAPSLTTKGSRSRRSGGRRWICSSRRSRARNRRSSGPC</sequence>
<dbReference type="EMBL" id="FMTT01000048">
    <property type="protein sequence ID" value="SCW79305.1"/>
    <property type="molecule type" value="Genomic_DNA"/>
</dbReference>
<dbReference type="CDD" id="cd06267">
    <property type="entry name" value="PBP1_LacI_sugar_binding-like"/>
    <property type="match status" value="1"/>
</dbReference>
<evidence type="ECO:0000256" key="3">
    <source>
        <dbReference type="ARBA" id="ARBA00023163"/>
    </source>
</evidence>
<feature type="domain" description="Transcriptional regulator LacI/GalR-like sensor" evidence="4">
    <location>
        <begin position="3"/>
        <end position="99"/>
    </location>
</feature>
<dbReference type="GO" id="GO:0000976">
    <property type="term" value="F:transcription cis-regulatory region binding"/>
    <property type="evidence" value="ECO:0007669"/>
    <property type="project" value="TreeGrafter"/>
</dbReference>
<dbReference type="STRING" id="624147.SAMN04487970_104846"/>
<evidence type="ECO:0000256" key="1">
    <source>
        <dbReference type="ARBA" id="ARBA00023015"/>
    </source>
</evidence>
<reference evidence="6" key="1">
    <citation type="submission" date="2016-10" db="EMBL/GenBank/DDBJ databases">
        <authorList>
            <person name="Varghese N."/>
            <person name="Submissions S."/>
        </authorList>
    </citation>
    <scope>NUCLEOTIDE SEQUENCE [LARGE SCALE GENOMIC DNA]</scope>
    <source>
        <strain evidence="6">CGMCC 1.8946</strain>
    </source>
</reference>
<dbReference type="SUPFAM" id="SSF53822">
    <property type="entry name" value="Periplasmic binding protein-like I"/>
    <property type="match status" value="1"/>
</dbReference>
<keyword evidence="2" id="KW-0238">DNA-binding</keyword>
<dbReference type="OrthoDB" id="43195at2"/>
<dbReference type="InterPro" id="IPR028082">
    <property type="entry name" value="Peripla_BP_I"/>
</dbReference>
<gene>
    <name evidence="5" type="ORF">SAMN04487970_104846</name>
</gene>
<dbReference type="InterPro" id="IPR046335">
    <property type="entry name" value="LacI/GalR-like_sensor"/>
</dbReference>
<keyword evidence="1" id="KW-0805">Transcription regulation</keyword>
<evidence type="ECO:0000259" key="4">
    <source>
        <dbReference type="Pfam" id="PF13377"/>
    </source>
</evidence>
<evidence type="ECO:0000313" key="6">
    <source>
        <dbReference type="Proteomes" id="UP000198601"/>
    </source>
</evidence>
<protein>
    <submittedName>
        <fullName evidence="5">Substrate-binding protein-like domain-containing protein</fullName>
    </submittedName>
</protein>
<dbReference type="Gene3D" id="3.40.50.2300">
    <property type="match status" value="1"/>
</dbReference>
<dbReference type="GO" id="GO:0003700">
    <property type="term" value="F:DNA-binding transcription factor activity"/>
    <property type="evidence" value="ECO:0007669"/>
    <property type="project" value="TreeGrafter"/>
</dbReference>